<gene>
    <name evidence="1" type="ORF">HORIV_57740</name>
</gene>
<dbReference type="Proteomes" id="UP000289555">
    <property type="component" value="Chromosome"/>
</dbReference>
<keyword evidence="2" id="KW-1185">Reference proteome</keyword>
<evidence type="ECO:0000313" key="1">
    <source>
        <dbReference type="EMBL" id="BBI53353.1"/>
    </source>
</evidence>
<reference evidence="2" key="1">
    <citation type="journal article" date="2019" name="Microbiol. Resour. Announc.">
        <title>Complete Genome Sequence of Halomonas olivaria, a Moderately Halophilic Bacterium Isolated from Olive Processing Effluents, Obtained by Nanopore Sequencing.</title>
        <authorList>
            <person name="Nagata S."/>
            <person name="Ii K.M."/>
            <person name="Tsukimi T."/>
            <person name="Miura M.C."/>
            <person name="Galipon J."/>
            <person name="Arakawa K."/>
        </authorList>
    </citation>
    <scope>NUCLEOTIDE SEQUENCE [LARGE SCALE GENOMIC DNA]</scope>
    <source>
        <strain evidence="2">TYRC17</strain>
    </source>
</reference>
<dbReference type="EMBL" id="AP019416">
    <property type="protein sequence ID" value="BBI53353.1"/>
    <property type="molecule type" value="Genomic_DNA"/>
</dbReference>
<accession>A0ABM7GRT8</accession>
<sequence>MPTLTPRIFKLLPAEMVEWSKPLPKEQWAKPGKELITLSEELRHILQQDLDLPIEKVFAEAYRRQGMKG</sequence>
<proteinExistence type="predicted"/>
<protein>
    <submittedName>
        <fullName evidence="1">Uncharacterized protein</fullName>
    </submittedName>
</protein>
<name>A0ABM7GRT8_9GAMM</name>
<evidence type="ECO:0000313" key="2">
    <source>
        <dbReference type="Proteomes" id="UP000289555"/>
    </source>
</evidence>
<organism evidence="1 2">
    <name type="scientific">Vreelandella olivaria</name>
    <dbReference type="NCBI Taxonomy" id="390919"/>
    <lineage>
        <taxon>Bacteria</taxon>
        <taxon>Pseudomonadati</taxon>
        <taxon>Pseudomonadota</taxon>
        <taxon>Gammaproteobacteria</taxon>
        <taxon>Oceanospirillales</taxon>
        <taxon>Halomonadaceae</taxon>
        <taxon>Vreelandella</taxon>
    </lineage>
</organism>